<sequence>MSFQFSFQKILHIADKEKKQLESEYQVVFGFYETLSNRLYSLMEQKESIQAAFRENLKSSLSIDAVQNQLNDISRLERMIDEQRIEYAQARERLEQFQLTLTEKTIQLKKYEKLKDHAWLEYKKDERKRDNKRMDELAAISFPLIN</sequence>
<dbReference type="NCBIfam" id="TIGR02473">
    <property type="entry name" value="flagell_FliJ"/>
    <property type="match status" value="1"/>
</dbReference>
<dbReference type="RefSeq" id="WP_132746074.1">
    <property type="nucleotide sequence ID" value="NZ_SLXK01000012.1"/>
</dbReference>
<dbReference type="GO" id="GO:0071973">
    <property type="term" value="P:bacterial-type flagellum-dependent cell motility"/>
    <property type="evidence" value="ECO:0007669"/>
    <property type="project" value="InterPro"/>
</dbReference>
<keyword evidence="11" id="KW-0175">Coiled coil</keyword>
<keyword evidence="9" id="KW-0472">Membrane</keyword>
<dbReference type="InterPro" id="IPR053716">
    <property type="entry name" value="Flag_assembly_chemotaxis_eff"/>
</dbReference>
<dbReference type="Pfam" id="PF02050">
    <property type="entry name" value="FliJ"/>
    <property type="match status" value="1"/>
</dbReference>
<dbReference type="OrthoDB" id="2968361at2"/>
<comment type="caution">
    <text evidence="12">The sequence shown here is derived from an EMBL/GenBank/DDBJ whole genome shotgun (WGS) entry which is preliminary data.</text>
</comment>
<dbReference type="GO" id="GO:0009288">
    <property type="term" value="C:bacterial-type flagellum"/>
    <property type="evidence" value="ECO:0007669"/>
    <property type="project" value="InterPro"/>
</dbReference>
<evidence type="ECO:0000256" key="8">
    <source>
        <dbReference type="ARBA" id="ARBA00022927"/>
    </source>
</evidence>
<keyword evidence="13" id="KW-1185">Reference proteome</keyword>
<protein>
    <recommendedName>
        <fullName evidence="3">Flagellar FliJ protein</fullName>
    </recommendedName>
</protein>
<dbReference type="Proteomes" id="UP000295416">
    <property type="component" value="Unassembled WGS sequence"/>
</dbReference>
<proteinExistence type="inferred from homology"/>
<dbReference type="GO" id="GO:0005886">
    <property type="term" value="C:plasma membrane"/>
    <property type="evidence" value="ECO:0007669"/>
    <property type="project" value="UniProtKB-SubCell"/>
</dbReference>
<feature type="coiled-coil region" evidence="11">
    <location>
        <begin position="66"/>
        <end position="114"/>
    </location>
</feature>
<evidence type="ECO:0000313" key="12">
    <source>
        <dbReference type="EMBL" id="TCP29186.1"/>
    </source>
</evidence>
<keyword evidence="8" id="KW-0653">Protein transport</keyword>
<keyword evidence="6" id="KW-0145">Chemotaxis</keyword>
<dbReference type="GO" id="GO:0044781">
    <property type="term" value="P:bacterial-type flagellum organization"/>
    <property type="evidence" value="ECO:0007669"/>
    <property type="project" value="UniProtKB-KW"/>
</dbReference>
<organism evidence="12 13">
    <name type="scientific">Scopulibacillus darangshiensis</name>
    <dbReference type="NCBI Taxonomy" id="442528"/>
    <lineage>
        <taxon>Bacteria</taxon>
        <taxon>Bacillati</taxon>
        <taxon>Bacillota</taxon>
        <taxon>Bacilli</taxon>
        <taxon>Bacillales</taxon>
        <taxon>Sporolactobacillaceae</taxon>
        <taxon>Scopulibacillus</taxon>
    </lineage>
</organism>
<dbReference type="GO" id="GO:0015031">
    <property type="term" value="P:protein transport"/>
    <property type="evidence" value="ECO:0007669"/>
    <property type="project" value="UniProtKB-KW"/>
</dbReference>
<comment type="subcellular location">
    <subcellularLocation>
        <location evidence="1">Cell membrane</location>
        <topology evidence="1">Peripheral membrane protein</topology>
        <orientation evidence="1">Cytoplasmic side</orientation>
    </subcellularLocation>
</comment>
<dbReference type="InterPro" id="IPR012823">
    <property type="entry name" value="Flagell_FliJ"/>
</dbReference>
<name>A0A4V2SMZ0_9BACL</name>
<keyword evidence="12" id="KW-0282">Flagellum</keyword>
<dbReference type="EMBL" id="SLXK01000012">
    <property type="protein sequence ID" value="TCP29186.1"/>
    <property type="molecule type" value="Genomic_DNA"/>
</dbReference>
<evidence type="ECO:0000256" key="1">
    <source>
        <dbReference type="ARBA" id="ARBA00004413"/>
    </source>
</evidence>
<evidence type="ECO:0000256" key="3">
    <source>
        <dbReference type="ARBA" id="ARBA00020392"/>
    </source>
</evidence>
<dbReference type="AlphaFoldDB" id="A0A4V2SMZ0"/>
<keyword evidence="12" id="KW-0969">Cilium</keyword>
<evidence type="ECO:0000256" key="4">
    <source>
        <dbReference type="ARBA" id="ARBA00022448"/>
    </source>
</evidence>
<gene>
    <name evidence="12" type="ORF">EV207_112111</name>
</gene>
<evidence type="ECO:0000256" key="10">
    <source>
        <dbReference type="ARBA" id="ARBA00023225"/>
    </source>
</evidence>
<evidence type="ECO:0000256" key="2">
    <source>
        <dbReference type="ARBA" id="ARBA00010004"/>
    </source>
</evidence>
<comment type="similarity">
    <text evidence="2">Belongs to the FliJ family.</text>
</comment>
<keyword evidence="12" id="KW-0966">Cell projection</keyword>
<keyword evidence="7" id="KW-1005">Bacterial flagellum biogenesis</keyword>
<keyword evidence="5" id="KW-1003">Cell membrane</keyword>
<keyword evidence="10" id="KW-1006">Bacterial flagellum protein export</keyword>
<evidence type="ECO:0000256" key="9">
    <source>
        <dbReference type="ARBA" id="ARBA00023136"/>
    </source>
</evidence>
<dbReference type="Gene3D" id="1.10.287.1700">
    <property type="match status" value="1"/>
</dbReference>
<evidence type="ECO:0000256" key="11">
    <source>
        <dbReference type="SAM" id="Coils"/>
    </source>
</evidence>
<keyword evidence="4" id="KW-0813">Transport</keyword>
<evidence type="ECO:0000256" key="5">
    <source>
        <dbReference type="ARBA" id="ARBA00022475"/>
    </source>
</evidence>
<evidence type="ECO:0000256" key="7">
    <source>
        <dbReference type="ARBA" id="ARBA00022795"/>
    </source>
</evidence>
<evidence type="ECO:0000256" key="6">
    <source>
        <dbReference type="ARBA" id="ARBA00022500"/>
    </source>
</evidence>
<evidence type="ECO:0000313" key="13">
    <source>
        <dbReference type="Proteomes" id="UP000295416"/>
    </source>
</evidence>
<dbReference type="GO" id="GO:0006935">
    <property type="term" value="P:chemotaxis"/>
    <property type="evidence" value="ECO:0007669"/>
    <property type="project" value="UniProtKB-KW"/>
</dbReference>
<accession>A0A4V2SMZ0</accession>
<reference evidence="12 13" key="1">
    <citation type="submission" date="2019-03" db="EMBL/GenBank/DDBJ databases">
        <title>Genomic Encyclopedia of Type Strains, Phase IV (KMG-IV): sequencing the most valuable type-strain genomes for metagenomic binning, comparative biology and taxonomic classification.</title>
        <authorList>
            <person name="Goeker M."/>
        </authorList>
    </citation>
    <scope>NUCLEOTIDE SEQUENCE [LARGE SCALE GENOMIC DNA]</scope>
    <source>
        <strain evidence="12 13">DSM 19377</strain>
    </source>
</reference>